<evidence type="ECO:0000256" key="9">
    <source>
        <dbReference type="PIRSR" id="PIRSR001589-2"/>
    </source>
</evidence>
<evidence type="ECO:0000256" key="3">
    <source>
        <dbReference type="ARBA" id="ARBA00012737"/>
    </source>
</evidence>
<dbReference type="SUPFAM" id="SSF56235">
    <property type="entry name" value="N-terminal nucleophile aminohydrolases (Ntn hydrolases)"/>
    <property type="match status" value="1"/>
</dbReference>
<evidence type="ECO:0000256" key="7">
    <source>
        <dbReference type="ARBA" id="ARBA00048741"/>
    </source>
</evidence>
<dbReference type="Pfam" id="PF13537">
    <property type="entry name" value="GATase_7"/>
    <property type="match status" value="1"/>
</dbReference>
<evidence type="ECO:0000256" key="5">
    <source>
        <dbReference type="ARBA" id="ARBA00022840"/>
    </source>
</evidence>
<evidence type="ECO:0000256" key="6">
    <source>
        <dbReference type="ARBA" id="ARBA00022962"/>
    </source>
</evidence>
<comment type="similarity">
    <text evidence="2">Belongs to the asparagine synthetase family.</text>
</comment>
<keyword evidence="8" id="KW-0028">Amino-acid biosynthesis</keyword>
<feature type="domain" description="Glutamine amidotransferase type-2" evidence="10">
    <location>
        <begin position="2"/>
        <end position="206"/>
    </location>
</feature>
<dbReference type="InterPro" id="IPR001962">
    <property type="entry name" value="Asn_synthase"/>
</dbReference>
<keyword evidence="5 9" id="KW-0067">ATP-binding</keyword>
<dbReference type="PANTHER" id="PTHR43284">
    <property type="entry name" value="ASPARAGINE SYNTHETASE (GLUTAMINE-HYDROLYZING)"/>
    <property type="match status" value="1"/>
</dbReference>
<dbReference type="GO" id="GO:0005524">
    <property type="term" value="F:ATP binding"/>
    <property type="evidence" value="ECO:0007669"/>
    <property type="project" value="UniProtKB-KW"/>
</dbReference>
<comment type="catalytic activity">
    <reaction evidence="7">
        <text>L-aspartate + L-glutamine + ATP + H2O = L-asparagine + L-glutamate + AMP + diphosphate + H(+)</text>
        <dbReference type="Rhea" id="RHEA:12228"/>
        <dbReference type="ChEBI" id="CHEBI:15377"/>
        <dbReference type="ChEBI" id="CHEBI:15378"/>
        <dbReference type="ChEBI" id="CHEBI:29985"/>
        <dbReference type="ChEBI" id="CHEBI:29991"/>
        <dbReference type="ChEBI" id="CHEBI:30616"/>
        <dbReference type="ChEBI" id="CHEBI:33019"/>
        <dbReference type="ChEBI" id="CHEBI:58048"/>
        <dbReference type="ChEBI" id="CHEBI:58359"/>
        <dbReference type="ChEBI" id="CHEBI:456215"/>
        <dbReference type="EC" id="6.3.5.4"/>
    </reaction>
</comment>
<dbReference type="InterPro" id="IPR014729">
    <property type="entry name" value="Rossmann-like_a/b/a_fold"/>
</dbReference>
<dbReference type="Proteomes" id="UP000642809">
    <property type="component" value="Unassembled WGS sequence"/>
</dbReference>
<dbReference type="CDD" id="cd00712">
    <property type="entry name" value="AsnB"/>
    <property type="match status" value="1"/>
</dbReference>
<dbReference type="CDD" id="cd01991">
    <property type="entry name" value="Asn_synthase_B_C"/>
    <property type="match status" value="1"/>
</dbReference>
<dbReference type="EC" id="6.3.5.4" evidence="3"/>
<dbReference type="RefSeq" id="WP_189579388.1">
    <property type="nucleotide sequence ID" value="NZ_BMYF01000005.1"/>
</dbReference>
<dbReference type="PIRSF" id="PIRSF001589">
    <property type="entry name" value="Asn_synthetase_glu-h"/>
    <property type="match status" value="1"/>
</dbReference>
<feature type="binding site" evidence="9">
    <location>
        <begin position="364"/>
        <end position="365"/>
    </location>
    <ligand>
        <name>ATP</name>
        <dbReference type="ChEBI" id="CHEBI:30616"/>
    </ligand>
</feature>
<evidence type="ECO:0000256" key="4">
    <source>
        <dbReference type="ARBA" id="ARBA00022741"/>
    </source>
</evidence>
<keyword evidence="6 8" id="KW-0315">Glutamine amidotransferase</keyword>
<feature type="binding site" evidence="9">
    <location>
        <position position="286"/>
    </location>
    <ligand>
        <name>ATP</name>
        <dbReference type="ChEBI" id="CHEBI:30616"/>
    </ligand>
</feature>
<dbReference type="AlphaFoldDB" id="A0A8J3CVT5"/>
<dbReference type="NCBIfam" id="TIGR01536">
    <property type="entry name" value="asn_synth_AEB"/>
    <property type="match status" value="1"/>
</dbReference>
<dbReference type="Gene3D" id="3.40.50.620">
    <property type="entry name" value="HUPs"/>
    <property type="match status" value="1"/>
</dbReference>
<feature type="active site" description="For GATase activity" evidence="8">
    <location>
        <position position="2"/>
    </location>
</feature>
<organism evidence="11 12">
    <name type="scientific">Mongoliitalea lutea</name>
    <dbReference type="NCBI Taxonomy" id="849756"/>
    <lineage>
        <taxon>Bacteria</taxon>
        <taxon>Pseudomonadati</taxon>
        <taxon>Bacteroidota</taxon>
        <taxon>Cytophagia</taxon>
        <taxon>Cytophagales</taxon>
        <taxon>Cyclobacteriaceae</taxon>
        <taxon>Mongoliitalea</taxon>
    </lineage>
</organism>
<accession>A0A8J3CVT5</accession>
<dbReference type="SUPFAM" id="SSF52402">
    <property type="entry name" value="Adenine nucleotide alpha hydrolases-like"/>
    <property type="match status" value="1"/>
</dbReference>
<dbReference type="Gene3D" id="3.60.20.10">
    <property type="entry name" value="Glutamine Phosphoribosylpyrophosphate, subunit 1, domain 1"/>
    <property type="match status" value="1"/>
</dbReference>
<comment type="pathway">
    <text evidence="1">Amino-acid biosynthesis; L-asparagine biosynthesis; L-asparagine from L-aspartate (L-Gln route): step 1/1.</text>
</comment>
<comment type="caution">
    <text evidence="11">The sequence shown here is derived from an EMBL/GenBank/DDBJ whole genome shotgun (WGS) entry which is preliminary data.</text>
</comment>
<evidence type="ECO:0000313" key="11">
    <source>
        <dbReference type="EMBL" id="GHB31357.1"/>
    </source>
</evidence>
<proteinExistence type="inferred from homology"/>
<sequence>MCGIFGLINGVLSKDPLSFLAHRGPDDSGSFQNEWLFLGHTRLSILDVSQAGHQPMFYNDDDLVIVFNGEIYNHLDLRKELEVDGYQFASTSDTETILAAWKKWGTESVKLLNGIFAFAIYQKSTNQLYVVRDRFGVKPLYIYQKENQLAFSSEIKSFFSIDSFDTTLEPTNFHYYNNFLYAPGSPTPYKYVYKLLPATVLKIDVESALITEQLQFHSFKKEVTYSKSSLEEIVDELDTRMRTAISRQLLSDVPVGYFLSGGLDSSLIVAMAKSMHPTKNLDCFTIDAGIKKSKEGFTEDLPYAKMVADYLGVNLHIVNPQFNWVRDFDQMIWHLDEPQADLAPINLKEICGLAAEKGIKVLLSGAGGDDLFSGYRRHQALGLEKALNLIPKPLLKIGRSLALKIPSTNPKGRRVHKLTRDWTESKEDRFLNYFLWTSKSDASGNLFSQALKPTVKAIDPFNYHRSLLVNMGNRTLLDKMLLLERYTFLCDHNLNYSDKLSMAVGVEVRVPFLDNELVEFSESIPSLFKLKGTTTKFVLKKVAEKYLPKEVIYRPKTGFGSPIRQLIENDFQDMIQQRLNEKRLTEQGIFNPQEVQILLRDYLSGKREDGYIILSLLAIQSWLDQFKHKQSYETNHTVL</sequence>
<evidence type="ECO:0000256" key="8">
    <source>
        <dbReference type="PIRSR" id="PIRSR001589-1"/>
    </source>
</evidence>
<feature type="binding site" evidence="9">
    <location>
        <position position="93"/>
    </location>
    <ligand>
        <name>L-glutamine</name>
        <dbReference type="ChEBI" id="CHEBI:58359"/>
    </ligand>
</feature>
<dbReference type="GO" id="GO:0006529">
    <property type="term" value="P:asparagine biosynthetic process"/>
    <property type="evidence" value="ECO:0007669"/>
    <property type="project" value="UniProtKB-KW"/>
</dbReference>
<reference evidence="11" key="2">
    <citation type="submission" date="2020-09" db="EMBL/GenBank/DDBJ databases">
        <authorList>
            <person name="Sun Q."/>
            <person name="Kim S."/>
        </authorList>
    </citation>
    <scope>NUCLEOTIDE SEQUENCE</scope>
    <source>
        <strain evidence="11">KCTC 23224</strain>
    </source>
</reference>
<gene>
    <name evidence="11" type="primary">asnB</name>
    <name evidence="11" type="ORF">GCM10008106_10100</name>
</gene>
<dbReference type="InterPro" id="IPR006426">
    <property type="entry name" value="Asn_synth_AEB"/>
</dbReference>
<dbReference type="PANTHER" id="PTHR43284:SF1">
    <property type="entry name" value="ASPARAGINE SYNTHETASE"/>
    <property type="match status" value="1"/>
</dbReference>
<keyword evidence="4 9" id="KW-0547">Nucleotide-binding</keyword>
<dbReference type="GO" id="GO:0005829">
    <property type="term" value="C:cytosol"/>
    <property type="evidence" value="ECO:0007669"/>
    <property type="project" value="TreeGrafter"/>
</dbReference>
<dbReference type="Pfam" id="PF00733">
    <property type="entry name" value="Asn_synthase"/>
    <property type="match status" value="1"/>
</dbReference>
<evidence type="ECO:0000256" key="2">
    <source>
        <dbReference type="ARBA" id="ARBA00005752"/>
    </source>
</evidence>
<evidence type="ECO:0000313" key="12">
    <source>
        <dbReference type="Proteomes" id="UP000642809"/>
    </source>
</evidence>
<reference evidence="11" key="1">
    <citation type="journal article" date="2014" name="Int. J. Syst. Evol. Microbiol.">
        <title>Complete genome sequence of Corynebacterium casei LMG S-19264T (=DSM 44701T), isolated from a smear-ripened cheese.</title>
        <authorList>
            <consortium name="US DOE Joint Genome Institute (JGI-PGF)"/>
            <person name="Walter F."/>
            <person name="Albersmeier A."/>
            <person name="Kalinowski J."/>
            <person name="Ruckert C."/>
        </authorList>
    </citation>
    <scope>NUCLEOTIDE SEQUENCE</scope>
    <source>
        <strain evidence="11">KCTC 23224</strain>
    </source>
</reference>
<dbReference type="InterPro" id="IPR033738">
    <property type="entry name" value="AsnB_N"/>
</dbReference>
<keyword evidence="12" id="KW-1185">Reference proteome</keyword>
<dbReference type="InterPro" id="IPR051786">
    <property type="entry name" value="ASN_synthetase/amidase"/>
</dbReference>
<keyword evidence="8" id="KW-0061">Asparagine biosynthesis</keyword>
<evidence type="ECO:0000256" key="1">
    <source>
        <dbReference type="ARBA" id="ARBA00005187"/>
    </source>
</evidence>
<name>A0A8J3CVT5_9BACT</name>
<dbReference type="PROSITE" id="PS51278">
    <property type="entry name" value="GATASE_TYPE_2"/>
    <property type="match status" value="1"/>
</dbReference>
<dbReference type="InterPro" id="IPR029055">
    <property type="entry name" value="Ntn_hydrolases_N"/>
</dbReference>
<protein>
    <recommendedName>
        <fullName evidence="3">asparagine synthase (glutamine-hydrolyzing)</fullName>
        <ecNumber evidence="3">6.3.5.4</ecNumber>
    </recommendedName>
</protein>
<dbReference type="EMBL" id="BMYF01000005">
    <property type="protein sequence ID" value="GHB31357.1"/>
    <property type="molecule type" value="Genomic_DNA"/>
</dbReference>
<dbReference type="InterPro" id="IPR017932">
    <property type="entry name" value="GATase_2_dom"/>
</dbReference>
<evidence type="ECO:0000259" key="10">
    <source>
        <dbReference type="PROSITE" id="PS51278"/>
    </source>
</evidence>
<dbReference type="GO" id="GO:0004066">
    <property type="term" value="F:asparagine synthase (glutamine-hydrolyzing) activity"/>
    <property type="evidence" value="ECO:0007669"/>
    <property type="project" value="UniProtKB-EC"/>
</dbReference>